<accession>A0AAV1VLW4</accession>
<sequence>MGSSSSINRLLLLGVAFHLLCISSIFDIYFQSPIESGIPSLSYTESPPAKRVILFALDGCRVDKLFQVVAGKAAHYDLHVQGTSTITDSEAADGGDVRPPFLGQVMRHRGSWGVSHNHVPTESRPCHVALTAGMYEDPHAVTTQWTSHPVPFDSVFNQSSTSFIYGNRDVVPMLAKYAPQATEEHYTAREEMDMVRRDASLMDEWVFTKVKDLFARGTKSRDLNLYTQLHQKKLVLYCHFLSTDVVGPIDGADSTKYLQSIAVVDGLIEQIQELVEEYYGQDGQTAYVVTGDHGMDLRGDHGDDEPAMTRTALIAWGAGVQGPEMASSLTTTGFDIELPTQSRAELLERLESQVVEERVAAREWKAVLDLKRKDVMQVDVAALVSALAGLPYPRNSVGMLPFTYLKNNKYRALAMRANAQQLYQHASCKEEVTRAHRGILFFPYTPLHSRVLDLEARTDEAIGNMSEGTSGAKLDDAHRVVEIMSQEMMDICQRAISYYQTYDWMFLRGSIVFGYIGWVGVMLVGYLHPSAFRVRRLFAHTVRVKFLAAAAAMIWWRYLANSPLTYYLYGLCPLVLWKFIWSHREELQAGLPTGRNSWYRCSLRVASLCAFLELVALGYRRRDMFTLLFVLLAFWPRVGVDKVLEKSNSCELTTRSHGKNFFSPSFCWSASCLVLAVFPCLSSFYTEDTSLVHIGSLLVLALACIMEWRVSAGPVSGSQWKAVLSVLVRALPVLLALVTLQWTTNFLDTKTRPPSILFMANWTCAVAPPILMLIEATCRSKTAPFRLANEHDLEGQPSSKDAVRVMLVRFTRVTVAFTPAFALLSTAHEVLFYVALCSALISWIRIEAEETLVIGVSPAREVQRALMLLLFAQLAFFGTNSVASITSFKLSSSGRFSTGSGSQALVVLKLLIPHVVVGSAFRLILLLPSGSVEQERRKRPQWVARYHLVAVSCADALAVHLLFLVTNEGSWKQMGNSIADFCIVNAQIVLLPTVVGLARVFVGRDLASSCDECDEAVEMSDEDGKKD</sequence>
<dbReference type="Gene3D" id="3.40.720.10">
    <property type="entry name" value="Alkaline Phosphatase, subunit A"/>
    <property type="match status" value="1"/>
</dbReference>
<feature type="transmembrane region" description="Helical" evidence="12">
    <location>
        <begin position="504"/>
        <end position="525"/>
    </location>
</feature>
<evidence type="ECO:0000313" key="14">
    <source>
        <dbReference type="EMBL" id="CAK7947254.1"/>
    </source>
</evidence>
<evidence type="ECO:0000256" key="6">
    <source>
        <dbReference type="ARBA" id="ARBA00022679"/>
    </source>
</evidence>
<evidence type="ECO:0000256" key="4">
    <source>
        <dbReference type="ARBA" id="ARBA00020831"/>
    </source>
</evidence>
<dbReference type="InterPro" id="IPR002591">
    <property type="entry name" value="Phosphodiest/P_Trfase"/>
</dbReference>
<evidence type="ECO:0000256" key="8">
    <source>
        <dbReference type="ARBA" id="ARBA00022824"/>
    </source>
</evidence>
<feature type="domain" description="GPI ethanolamine phosphate transferase 1 C-terminal" evidence="13">
    <location>
        <begin position="495"/>
        <end position="970"/>
    </location>
</feature>
<comment type="caution">
    <text evidence="12">Lacks conserved residue(s) required for the propagation of feature annotation.</text>
</comment>
<feature type="transmembrane region" description="Helical" evidence="12">
    <location>
        <begin position="691"/>
        <end position="710"/>
    </location>
</feature>
<keyword evidence="6 12" id="KW-0808">Transferase</keyword>
<feature type="transmembrane region" description="Helical" evidence="12">
    <location>
        <begin position="564"/>
        <end position="581"/>
    </location>
</feature>
<keyword evidence="10 12" id="KW-0472">Membrane</keyword>
<proteinExistence type="inferred from homology"/>
<keyword evidence="5 12" id="KW-0337">GPI-anchor biosynthesis</keyword>
<organism evidence="14 15">
    <name type="scientific">Peronospora matthiolae</name>
    <dbReference type="NCBI Taxonomy" id="2874970"/>
    <lineage>
        <taxon>Eukaryota</taxon>
        <taxon>Sar</taxon>
        <taxon>Stramenopiles</taxon>
        <taxon>Oomycota</taxon>
        <taxon>Peronosporomycetes</taxon>
        <taxon>Peronosporales</taxon>
        <taxon>Peronosporaceae</taxon>
        <taxon>Peronospora</taxon>
    </lineage>
</organism>
<dbReference type="Pfam" id="PF04987">
    <property type="entry name" value="PigN"/>
    <property type="match status" value="1"/>
</dbReference>
<evidence type="ECO:0000256" key="7">
    <source>
        <dbReference type="ARBA" id="ARBA00022692"/>
    </source>
</evidence>
<feature type="transmembrane region" description="Helical" evidence="12">
    <location>
        <begin position="722"/>
        <end position="743"/>
    </location>
</feature>
<comment type="function">
    <text evidence="12">Ethanolamine phosphate transferase involved in glycosylphosphatidylinositol-anchor biosynthesis. Transfers ethanolamine phosphate to the first alpha-1,4-linked mannose of the glycosylphosphatidylinositol precursor of GPI-anchor.</text>
</comment>
<dbReference type="Pfam" id="PF01663">
    <property type="entry name" value="Phosphodiest"/>
    <property type="match status" value="1"/>
</dbReference>
<feature type="transmembrane region" description="Helical" evidence="12">
    <location>
        <begin position="665"/>
        <end position="685"/>
    </location>
</feature>
<protein>
    <recommendedName>
        <fullName evidence="4 12">GPI ethanolamine phosphate transferase 1</fullName>
        <ecNumber evidence="12">2.-.-.-</ecNumber>
    </recommendedName>
</protein>
<dbReference type="CDD" id="cd16020">
    <property type="entry name" value="GPI_EPT_1"/>
    <property type="match status" value="1"/>
</dbReference>
<comment type="pathway">
    <text evidence="2 12">Glycolipid biosynthesis; glycosylphosphatidylinositol-anchor biosynthesis.</text>
</comment>
<evidence type="ECO:0000256" key="11">
    <source>
        <dbReference type="ARBA" id="ARBA00023180"/>
    </source>
</evidence>
<gene>
    <name evidence="14" type="ORF">PM001_LOCUS32404</name>
</gene>
<keyword evidence="7 12" id="KW-0812">Transmembrane</keyword>
<dbReference type="GO" id="GO:0006506">
    <property type="term" value="P:GPI anchor biosynthetic process"/>
    <property type="evidence" value="ECO:0007669"/>
    <property type="project" value="UniProtKB-KW"/>
</dbReference>
<feature type="transmembrane region" description="Helical" evidence="12">
    <location>
        <begin position="601"/>
        <end position="619"/>
    </location>
</feature>
<dbReference type="InterPro" id="IPR017850">
    <property type="entry name" value="Alkaline_phosphatase_core_sf"/>
</dbReference>
<comment type="similarity">
    <text evidence="3 12">Belongs to the PIGG/PIGN/PIGO family. PIGN subfamily.</text>
</comment>
<dbReference type="GO" id="GO:0005789">
    <property type="term" value="C:endoplasmic reticulum membrane"/>
    <property type="evidence" value="ECO:0007669"/>
    <property type="project" value="UniProtKB-SubCell"/>
</dbReference>
<dbReference type="PANTHER" id="PTHR12250">
    <property type="entry name" value="PHOSPHATIDYLINOSITOL GLYCAN, CLASS N"/>
    <property type="match status" value="1"/>
</dbReference>
<feature type="transmembrane region" description="Helical" evidence="12">
    <location>
        <begin position="906"/>
        <end position="925"/>
    </location>
</feature>
<dbReference type="InterPro" id="IPR037671">
    <property type="entry name" value="PIGN_N"/>
</dbReference>
<evidence type="ECO:0000256" key="3">
    <source>
        <dbReference type="ARBA" id="ARBA00008400"/>
    </source>
</evidence>
<evidence type="ECO:0000313" key="15">
    <source>
        <dbReference type="Proteomes" id="UP001162060"/>
    </source>
</evidence>
<feature type="transmembrane region" description="Helical" evidence="12">
    <location>
        <begin position="978"/>
        <end position="1002"/>
    </location>
</feature>
<dbReference type="Proteomes" id="UP001162060">
    <property type="component" value="Unassembled WGS sequence"/>
</dbReference>
<evidence type="ECO:0000256" key="5">
    <source>
        <dbReference type="ARBA" id="ARBA00022502"/>
    </source>
</evidence>
<evidence type="ECO:0000256" key="10">
    <source>
        <dbReference type="ARBA" id="ARBA00023136"/>
    </source>
</evidence>
<dbReference type="PANTHER" id="PTHR12250:SF0">
    <property type="entry name" value="GPI ETHANOLAMINE PHOSPHATE TRANSFERASE 1"/>
    <property type="match status" value="1"/>
</dbReference>
<keyword evidence="9 12" id="KW-1133">Transmembrane helix</keyword>
<dbReference type="GO" id="GO:0051377">
    <property type="term" value="F:mannose-ethanolamine phosphotransferase activity"/>
    <property type="evidence" value="ECO:0007669"/>
    <property type="project" value="UniProtKB-UniRule"/>
</dbReference>
<dbReference type="EMBL" id="CAKLBY020000378">
    <property type="protein sequence ID" value="CAK7947254.1"/>
    <property type="molecule type" value="Genomic_DNA"/>
</dbReference>
<keyword evidence="11" id="KW-0325">Glycoprotein</keyword>
<dbReference type="InterPro" id="IPR017852">
    <property type="entry name" value="GPI_EtnP_transferase_1_C"/>
</dbReference>
<keyword evidence="8 12" id="KW-0256">Endoplasmic reticulum</keyword>
<dbReference type="SUPFAM" id="SSF53649">
    <property type="entry name" value="Alkaline phosphatase-like"/>
    <property type="match status" value="1"/>
</dbReference>
<evidence type="ECO:0000256" key="12">
    <source>
        <dbReference type="RuleBase" id="RU367138"/>
    </source>
</evidence>
<evidence type="ECO:0000256" key="1">
    <source>
        <dbReference type="ARBA" id="ARBA00004477"/>
    </source>
</evidence>
<evidence type="ECO:0000259" key="13">
    <source>
        <dbReference type="Pfam" id="PF04987"/>
    </source>
</evidence>
<feature type="transmembrane region" description="Helical" evidence="12">
    <location>
        <begin position="946"/>
        <end position="966"/>
    </location>
</feature>
<dbReference type="InterPro" id="IPR007070">
    <property type="entry name" value="GPI_EtnP_transferase_1"/>
</dbReference>
<dbReference type="AlphaFoldDB" id="A0AAV1VLW4"/>
<dbReference type="EC" id="2.-.-.-" evidence="12"/>
<feature type="transmembrane region" description="Helical" evidence="12">
    <location>
        <begin position="866"/>
        <end position="886"/>
    </location>
</feature>
<evidence type="ECO:0000256" key="9">
    <source>
        <dbReference type="ARBA" id="ARBA00022989"/>
    </source>
</evidence>
<name>A0AAV1VLW4_9STRA</name>
<feature type="transmembrane region" description="Helical" evidence="12">
    <location>
        <begin position="755"/>
        <end position="774"/>
    </location>
</feature>
<comment type="caution">
    <text evidence="14">The sequence shown here is derived from an EMBL/GenBank/DDBJ whole genome shotgun (WGS) entry which is preliminary data.</text>
</comment>
<evidence type="ECO:0000256" key="2">
    <source>
        <dbReference type="ARBA" id="ARBA00004687"/>
    </source>
</evidence>
<reference evidence="14" key="1">
    <citation type="submission" date="2024-01" db="EMBL/GenBank/DDBJ databases">
        <authorList>
            <person name="Webb A."/>
        </authorList>
    </citation>
    <scope>NUCLEOTIDE SEQUENCE</scope>
    <source>
        <strain evidence="14">Pm1</strain>
    </source>
</reference>
<comment type="subcellular location">
    <subcellularLocation>
        <location evidence="1 12">Endoplasmic reticulum membrane</location>
        <topology evidence="1 12">Multi-pass membrane protein</topology>
    </subcellularLocation>
</comment>